<protein>
    <submittedName>
        <fullName evidence="3">Uncharacterized protein</fullName>
    </submittedName>
</protein>
<keyword evidence="4" id="KW-1185">Reference proteome</keyword>
<name>A0A5C5XL86_9PLAN</name>
<gene>
    <name evidence="3" type="ORF">Pan54_40620</name>
</gene>
<feature type="transmembrane region" description="Helical" evidence="2">
    <location>
        <begin position="182"/>
        <end position="203"/>
    </location>
</feature>
<proteinExistence type="predicted"/>
<evidence type="ECO:0000256" key="1">
    <source>
        <dbReference type="SAM" id="MobiDB-lite"/>
    </source>
</evidence>
<keyword evidence="2" id="KW-1133">Transmembrane helix</keyword>
<reference evidence="3 4" key="1">
    <citation type="submission" date="2019-02" db="EMBL/GenBank/DDBJ databases">
        <title>Deep-cultivation of Planctomycetes and their phenomic and genomic characterization uncovers novel biology.</title>
        <authorList>
            <person name="Wiegand S."/>
            <person name="Jogler M."/>
            <person name="Boedeker C."/>
            <person name="Pinto D."/>
            <person name="Vollmers J."/>
            <person name="Rivas-Marin E."/>
            <person name="Kohn T."/>
            <person name="Peeters S.H."/>
            <person name="Heuer A."/>
            <person name="Rast P."/>
            <person name="Oberbeckmann S."/>
            <person name="Bunk B."/>
            <person name="Jeske O."/>
            <person name="Meyerdierks A."/>
            <person name="Storesund J.E."/>
            <person name="Kallscheuer N."/>
            <person name="Luecker S."/>
            <person name="Lage O.M."/>
            <person name="Pohl T."/>
            <person name="Merkel B.J."/>
            <person name="Hornburger P."/>
            <person name="Mueller R.-W."/>
            <person name="Bruemmer F."/>
            <person name="Labrenz M."/>
            <person name="Spormann A.M."/>
            <person name="Op Den Camp H."/>
            <person name="Overmann J."/>
            <person name="Amann R."/>
            <person name="Jetten M.S.M."/>
            <person name="Mascher T."/>
            <person name="Medema M.H."/>
            <person name="Devos D.P."/>
            <person name="Kaster A.-K."/>
            <person name="Ovreas L."/>
            <person name="Rohde M."/>
            <person name="Galperin M.Y."/>
            <person name="Jogler C."/>
        </authorList>
    </citation>
    <scope>NUCLEOTIDE SEQUENCE [LARGE SCALE GENOMIC DNA]</scope>
    <source>
        <strain evidence="3 4">Pan54</strain>
    </source>
</reference>
<accession>A0A5C5XL86</accession>
<comment type="caution">
    <text evidence="3">The sequence shown here is derived from an EMBL/GenBank/DDBJ whole genome shotgun (WGS) entry which is preliminary data.</text>
</comment>
<evidence type="ECO:0000313" key="3">
    <source>
        <dbReference type="EMBL" id="TWT63309.1"/>
    </source>
</evidence>
<keyword evidence="2" id="KW-0812">Transmembrane</keyword>
<dbReference type="Proteomes" id="UP000316095">
    <property type="component" value="Unassembled WGS sequence"/>
</dbReference>
<feature type="region of interest" description="Disordered" evidence="1">
    <location>
        <begin position="1"/>
        <end position="27"/>
    </location>
</feature>
<organism evidence="3 4">
    <name type="scientific">Rubinisphaera italica</name>
    <dbReference type="NCBI Taxonomy" id="2527969"/>
    <lineage>
        <taxon>Bacteria</taxon>
        <taxon>Pseudomonadati</taxon>
        <taxon>Planctomycetota</taxon>
        <taxon>Planctomycetia</taxon>
        <taxon>Planctomycetales</taxon>
        <taxon>Planctomycetaceae</taxon>
        <taxon>Rubinisphaera</taxon>
    </lineage>
</organism>
<feature type="transmembrane region" description="Helical" evidence="2">
    <location>
        <begin position="32"/>
        <end position="54"/>
    </location>
</feature>
<keyword evidence="2" id="KW-0472">Membrane</keyword>
<dbReference type="AlphaFoldDB" id="A0A5C5XL86"/>
<sequence length="204" mass="22568">MHIAVDRSKVSYMTEEQSDRTRSGSTHSAWPMTRLICFGIILLSVISCVVIAAFRSNGLIQVTVTALNPEVEPRDHNLPFIKQQESLPDYELVVNYSNGLITNLGTKPNSSAVQGLTWRLNEPIPVCEIVGVRLQDQDKLISDVITEVQVTSDSTEADGYQFDFQTEHSVAIGVQSFFRTPIGVAISAAFFVAVLIIIFSVFIF</sequence>
<dbReference type="EMBL" id="SJPG01000001">
    <property type="protein sequence ID" value="TWT63309.1"/>
    <property type="molecule type" value="Genomic_DNA"/>
</dbReference>
<evidence type="ECO:0000313" key="4">
    <source>
        <dbReference type="Proteomes" id="UP000316095"/>
    </source>
</evidence>
<evidence type="ECO:0000256" key="2">
    <source>
        <dbReference type="SAM" id="Phobius"/>
    </source>
</evidence>